<keyword evidence="6 7" id="KW-0472">Membrane</keyword>
<accession>A0A8J6GZX7</accession>
<keyword evidence="3" id="KW-0597">Phosphoprotein</keyword>
<sequence>MTSSDMETENVGEVAPEAPQPTHINVHITQESVLAKLLLAGWSALQLPASASSRGLDSSRFLVTSWVVQIVLGLLSVVLGGILCICQYLAMNTSGAPFWTGIVAMLAGAVAFLHKKRGGTCWALLRTLLVLANFCMAVAAIVLGASEFHIYRYYLRDNVCATHPSDFRPSRSPSTPSPEETDRISLCIFYVSMLKPLLISLQAMLLGVWVLLLLASLIPVCVYLWKRFFTKAGLPGKLDSSLNSDLSELSSVRCFLLLLNQRTCCFQQYISQPKGKGGRICNVDIRIAVSLLQRAQAGEGACTSTLGVGKEEAPGGRGPFVFYGCSLLAQ</sequence>
<dbReference type="GO" id="GO:0016020">
    <property type="term" value="C:membrane"/>
    <property type="evidence" value="ECO:0007669"/>
    <property type="project" value="UniProtKB-SubCell"/>
</dbReference>
<dbReference type="InterPro" id="IPR007237">
    <property type="entry name" value="CD20-like"/>
</dbReference>
<name>A0A8J6GZX7_MICOH</name>
<dbReference type="InterPro" id="IPR009281">
    <property type="entry name" value="TMEM176A/TMEM176B"/>
</dbReference>
<feature type="transmembrane region" description="Helical" evidence="7">
    <location>
        <begin position="61"/>
        <end position="90"/>
    </location>
</feature>
<keyword evidence="5 7" id="KW-1133">Transmembrane helix</keyword>
<evidence type="ECO:0000256" key="5">
    <source>
        <dbReference type="ARBA" id="ARBA00022989"/>
    </source>
</evidence>
<comment type="caution">
    <text evidence="8">The sequence shown here is derived from an EMBL/GenBank/DDBJ whole genome shotgun (WGS) entry which is preliminary data.</text>
</comment>
<evidence type="ECO:0000313" key="8">
    <source>
        <dbReference type="EMBL" id="KAH0520320.1"/>
    </source>
</evidence>
<evidence type="ECO:0000256" key="4">
    <source>
        <dbReference type="ARBA" id="ARBA00022692"/>
    </source>
</evidence>
<dbReference type="Pfam" id="PF04103">
    <property type="entry name" value="CD20"/>
    <property type="match status" value="1"/>
</dbReference>
<protein>
    <submittedName>
        <fullName evidence="8">Transmembrane protein 176A</fullName>
    </submittedName>
</protein>
<feature type="transmembrane region" description="Helical" evidence="7">
    <location>
        <begin position="96"/>
        <end position="113"/>
    </location>
</feature>
<dbReference type="AlphaFoldDB" id="A0A8J6GZX7"/>
<reference evidence="8" key="1">
    <citation type="submission" date="2020-03" db="EMBL/GenBank/DDBJ databases">
        <title>Studies in the Genomics of Life Span.</title>
        <authorList>
            <person name="Glass D."/>
        </authorList>
    </citation>
    <scope>NUCLEOTIDE SEQUENCE</scope>
    <source>
        <strain evidence="8">LTLLF</strain>
        <tissue evidence="8">Muscle</tissue>
    </source>
</reference>
<evidence type="ECO:0000256" key="7">
    <source>
        <dbReference type="SAM" id="Phobius"/>
    </source>
</evidence>
<evidence type="ECO:0000313" key="9">
    <source>
        <dbReference type="Proteomes" id="UP000710432"/>
    </source>
</evidence>
<evidence type="ECO:0000256" key="1">
    <source>
        <dbReference type="ARBA" id="ARBA00004141"/>
    </source>
</evidence>
<keyword evidence="4 7" id="KW-0812">Transmembrane</keyword>
<comment type="similarity">
    <text evidence="2">Belongs to the TMEM176 family.</text>
</comment>
<evidence type="ECO:0000256" key="2">
    <source>
        <dbReference type="ARBA" id="ARBA00006022"/>
    </source>
</evidence>
<dbReference type="EMBL" id="JAATJU010001099">
    <property type="protein sequence ID" value="KAH0520320.1"/>
    <property type="molecule type" value="Genomic_DNA"/>
</dbReference>
<feature type="transmembrane region" description="Helical" evidence="7">
    <location>
        <begin position="125"/>
        <end position="145"/>
    </location>
</feature>
<dbReference type="PANTHER" id="PTHR15756:SF6">
    <property type="entry name" value="TRANSMEMBRANE PROTEIN 176A"/>
    <property type="match status" value="1"/>
</dbReference>
<dbReference type="PANTHER" id="PTHR15756">
    <property type="entry name" value="LR8/HCA112"/>
    <property type="match status" value="1"/>
</dbReference>
<feature type="transmembrane region" description="Helical" evidence="7">
    <location>
        <begin position="199"/>
        <end position="225"/>
    </location>
</feature>
<proteinExistence type="inferred from homology"/>
<dbReference type="Proteomes" id="UP000710432">
    <property type="component" value="Unassembled WGS sequence"/>
</dbReference>
<comment type="subcellular location">
    <subcellularLocation>
        <location evidence="1">Membrane</location>
        <topology evidence="1">Multi-pass membrane protein</topology>
    </subcellularLocation>
</comment>
<evidence type="ECO:0000256" key="6">
    <source>
        <dbReference type="ARBA" id="ARBA00023136"/>
    </source>
</evidence>
<organism evidence="8 9">
    <name type="scientific">Microtus ochrogaster</name>
    <name type="common">Prairie vole</name>
    <dbReference type="NCBI Taxonomy" id="79684"/>
    <lineage>
        <taxon>Eukaryota</taxon>
        <taxon>Metazoa</taxon>
        <taxon>Chordata</taxon>
        <taxon>Craniata</taxon>
        <taxon>Vertebrata</taxon>
        <taxon>Euteleostomi</taxon>
        <taxon>Mammalia</taxon>
        <taxon>Eutheria</taxon>
        <taxon>Euarchontoglires</taxon>
        <taxon>Glires</taxon>
        <taxon>Rodentia</taxon>
        <taxon>Myomorpha</taxon>
        <taxon>Muroidea</taxon>
        <taxon>Cricetidae</taxon>
        <taxon>Arvicolinae</taxon>
        <taxon>Microtus</taxon>
    </lineage>
</organism>
<gene>
    <name evidence="8" type="ORF">LTLLF_207260</name>
</gene>
<evidence type="ECO:0000256" key="3">
    <source>
        <dbReference type="ARBA" id="ARBA00022553"/>
    </source>
</evidence>